<dbReference type="EMBL" id="DLUG01000079">
    <property type="protein sequence ID" value="DAB36819.1"/>
    <property type="molecule type" value="Genomic_DNA"/>
</dbReference>
<dbReference type="InterPro" id="IPR008719">
    <property type="entry name" value="N2O_reductase_NosL"/>
</dbReference>
<proteinExistence type="predicted"/>
<dbReference type="Pfam" id="PF05573">
    <property type="entry name" value="NosL"/>
    <property type="match status" value="2"/>
</dbReference>
<reference evidence="2 3" key="1">
    <citation type="journal article" date="2017" name="Front. Microbiol.">
        <title>Comparative Genomic Analysis of the Class Epsilonproteobacteria and Proposed Reclassification to Epsilonbacteraeota (phyl. nov.).</title>
        <authorList>
            <person name="Waite D.W."/>
            <person name="Vanwonterghem I."/>
            <person name="Rinke C."/>
            <person name="Parks D.H."/>
            <person name="Zhang Y."/>
            <person name="Takai K."/>
            <person name="Sievert S.M."/>
            <person name="Simon J."/>
            <person name="Campbell B.J."/>
            <person name="Hanson T.E."/>
            <person name="Woyke T."/>
            <person name="Klotz M.G."/>
            <person name="Hugenholtz P."/>
        </authorList>
    </citation>
    <scope>NUCLEOTIDE SEQUENCE [LARGE SCALE GENOMIC DNA]</scope>
    <source>
        <strain evidence="2">UBA11420</strain>
    </source>
</reference>
<dbReference type="PANTHER" id="PTHR41247:SF1">
    <property type="entry name" value="HTH-TYPE TRANSCRIPTIONAL REPRESSOR YCNK"/>
    <property type="match status" value="1"/>
</dbReference>
<feature type="signal peptide" evidence="1">
    <location>
        <begin position="1"/>
        <end position="18"/>
    </location>
</feature>
<dbReference type="STRING" id="366522.GCA_001548055_01623"/>
<sequence>MLKRIAVFLITCLTFVWAMDMFQSVPEEKATLVQKGDAKRYCPNCGMDLVKFYKTSYVYEEHQYCSIHCLVEATKGVIPQKDVKVADTKNLGLIDAFQAFIVVGSSKPGTMTMNSQYAFASEEDAKAFQSENGGRIVKFAEAYAIAQEDFPKDTAMIKAKREQNVYGTGEKLYQNACETIDANRFATIAELKVSLAKSCRLESESQYQAVALYLWDHKNVVSAQSEAKIVVPKDAKCPVCGMFVAKYPQWAAMIETSEKNIYFDGVKDMMKYCFAQKKNFEKIYVSDYYTLKKIDARQAFFVIGANVYGPMGSELIPFANENEASAFMKDHNGKRVLSFSDIDEKTLKSL</sequence>
<dbReference type="SUPFAM" id="SSF160387">
    <property type="entry name" value="NosL/MerB-like"/>
    <property type="match status" value="2"/>
</dbReference>
<evidence type="ECO:0000313" key="2">
    <source>
        <dbReference type="EMBL" id="DAB36819.1"/>
    </source>
</evidence>
<comment type="caution">
    <text evidence="2">The sequence shown here is derived from an EMBL/GenBank/DDBJ whole genome shotgun (WGS) entry which is preliminary data.</text>
</comment>
<feature type="chain" id="PRO_5013656145" evidence="1">
    <location>
        <begin position="19"/>
        <end position="350"/>
    </location>
</feature>
<evidence type="ECO:0000256" key="1">
    <source>
        <dbReference type="SAM" id="SignalP"/>
    </source>
</evidence>
<dbReference type="Gene3D" id="3.30.70.2050">
    <property type="match status" value="2"/>
</dbReference>
<dbReference type="AlphaFoldDB" id="A0A2D3WIA9"/>
<dbReference type="Proteomes" id="UP000231638">
    <property type="component" value="Unassembled WGS sequence"/>
</dbReference>
<organism evidence="2 3">
    <name type="scientific">Sulfurospirillum cavolei</name>
    <dbReference type="NCBI Taxonomy" id="366522"/>
    <lineage>
        <taxon>Bacteria</taxon>
        <taxon>Pseudomonadati</taxon>
        <taxon>Campylobacterota</taxon>
        <taxon>Epsilonproteobacteria</taxon>
        <taxon>Campylobacterales</taxon>
        <taxon>Sulfurospirillaceae</taxon>
        <taxon>Sulfurospirillum</taxon>
    </lineage>
</organism>
<dbReference type="PANTHER" id="PTHR41247">
    <property type="entry name" value="HTH-TYPE TRANSCRIPTIONAL REPRESSOR YCNK"/>
    <property type="match status" value="1"/>
</dbReference>
<gene>
    <name evidence="2" type="ORF">CFH80_02850</name>
</gene>
<protein>
    <submittedName>
        <fullName evidence="2">NosL family protein</fullName>
    </submittedName>
</protein>
<evidence type="ECO:0000313" key="3">
    <source>
        <dbReference type="Proteomes" id="UP000231638"/>
    </source>
</evidence>
<accession>A0A2D3WIA9</accession>
<keyword evidence="1" id="KW-0732">Signal</keyword>
<name>A0A2D3WIA9_9BACT</name>